<keyword evidence="5 6" id="KW-0472">Membrane</keyword>
<evidence type="ECO:0000313" key="8">
    <source>
        <dbReference type="Proteomes" id="UP000242175"/>
    </source>
</evidence>
<feature type="transmembrane region" description="Helical" evidence="6">
    <location>
        <begin position="37"/>
        <end position="53"/>
    </location>
</feature>
<dbReference type="EMBL" id="CP022355">
    <property type="protein sequence ID" value="ASK78329.1"/>
    <property type="molecule type" value="Genomic_DNA"/>
</dbReference>
<gene>
    <name evidence="7" type="ORF">CF386_04550</name>
</gene>
<dbReference type="PANTHER" id="PTHR21716">
    <property type="entry name" value="TRANSMEMBRANE PROTEIN"/>
    <property type="match status" value="1"/>
</dbReference>
<accession>A0A220VDB2</accession>
<name>A0A220VDB2_9GAMM</name>
<dbReference type="OrthoDB" id="106838at2"/>
<sequence length="364" mass="41178">MNKQKKFQMETKHWVLIILLLISITACYYLVLPYINAIIFAFILSLLCFPLHQKINKLFKNKPNISAVITCSIITFILVIPFLFIFMAVVNQGSAFTDSSYKWLSSGGPKSLLNHPYAQKIIDYINHSVPFLNINIQTIIHKITEVASQLGSMLLNFSAKILSDATSFFINFFLMLFVLFFMLRDNNKVIDTLRHLIPLTRSQEDELLNEITKVSKSAILGSFLTALAQGFFGGVAMYIVGFPGFFWGTVMAFTSFIPLIGTALVWIPASLYLLFLGDWQWSLFLAIWSILIVGSIDNFLRPILMKGGNAGMNTILIFFSIMGGIQLLGLIGILYGPIIFSITIVLFKLYKIEFKTFLDHQDKN</sequence>
<keyword evidence="4 6" id="KW-1133">Transmembrane helix</keyword>
<proteinExistence type="inferred from homology"/>
<feature type="transmembrane region" description="Helical" evidence="6">
    <location>
        <begin position="245"/>
        <end position="267"/>
    </location>
</feature>
<evidence type="ECO:0000256" key="6">
    <source>
        <dbReference type="SAM" id="Phobius"/>
    </source>
</evidence>
<evidence type="ECO:0000256" key="2">
    <source>
        <dbReference type="ARBA" id="ARBA00009773"/>
    </source>
</evidence>
<comment type="similarity">
    <text evidence="2">Belongs to the autoinducer-2 exporter (AI-2E) (TC 2.A.86) family.</text>
</comment>
<feature type="transmembrane region" description="Helical" evidence="6">
    <location>
        <begin position="218"/>
        <end position="239"/>
    </location>
</feature>
<dbReference type="RefSeq" id="WP_089073237.1">
    <property type="nucleotide sequence ID" value="NZ_CBCSAM010000001.1"/>
</dbReference>
<keyword evidence="8" id="KW-1185">Reference proteome</keyword>
<feature type="transmembrane region" description="Helical" evidence="6">
    <location>
        <begin position="279"/>
        <end position="296"/>
    </location>
</feature>
<dbReference type="KEGG" id="pmai:CF386_04550"/>
<dbReference type="PANTHER" id="PTHR21716:SF4">
    <property type="entry name" value="TRANSMEMBRANE PROTEIN 245"/>
    <property type="match status" value="1"/>
</dbReference>
<evidence type="ECO:0000256" key="1">
    <source>
        <dbReference type="ARBA" id="ARBA00004141"/>
    </source>
</evidence>
<dbReference type="Proteomes" id="UP000242175">
    <property type="component" value="Chromosome large"/>
</dbReference>
<evidence type="ECO:0000256" key="4">
    <source>
        <dbReference type="ARBA" id="ARBA00022989"/>
    </source>
</evidence>
<evidence type="ECO:0000256" key="5">
    <source>
        <dbReference type="ARBA" id="ARBA00023136"/>
    </source>
</evidence>
<reference evidence="7 8" key="1">
    <citation type="journal article" date="2016" name="Int. J. Syst. Evol. Microbiol.">
        <title>Paraphotobacterium marinum gen. nov., sp. nov., a member of the family Vibrionaceae, isolated from surface seawater.</title>
        <authorList>
            <person name="Huang Z."/>
            <person name="Dong C."/>
            <person name="Shao Z."/>
        </authorList>
    </citation>
    <scope>NUCLEOTIDE SEQUENCE [LARGE SCALE GENOMIC DNA]</scope>
    <source>
        <strain evidence="7 8">NSCS20N07D</strain>
    </source>
</reference>
<keyword evidence="3 6" id="KW-0812">Transmembrane</keyword>
<comment type="subcellular location">
    <subcellularLocation>
        <location evidence="1">Membrane</location>
        <topology evidence="1">Multi-pass membrane protein</topology>
    </subcellularLocation>
</comment>
<dbReference type="PROSITE" id="PS51257">
    <property type="entry name" value="PROKAR_LIPOPROTEIN"/>
    <property type="match status" value="1"/>
</dbReference>
<evidence type="ECO:0000313" key="7">
    <source>
        <dbReference type="EMBL" id="ASK78329.1"/>
    </source>
</evidence>
<dbReference type="InterPro" id="IPR002549">
    <property type="entry name" value="AI-2E-like"/>
</dbReference>
<protein>
    <submittedName>
        <fullName evidence="7">AI-2E family transporter</fullName>
    </submittedName>
</protein>
<dbReference type="AlphaFoldDB" id="A0A220VDB2"/>
<evidence type="ECO:0000256" key="3">
    <source>
        <dbReference type="ARBA" id="ARBA00022692"/>
    </source>
</evidence>
<feature type="transmembrane region" description="Helical" evidence="6">
    <location>
        <begin position="65"/>
        <end position="90"/>
    </location>
</feature>
<feature type="transmembrane region" description="Helical" evidence="6">
    <location>
        <begin position="161"/>
        <end position="183"/>
    </location>
</feature>
<feature type="transmembrane region" description="Helical" evidence="6">
    <location>
        <begin position="316"/>
        <end position="347"/>
    </location>
</feature>
<dbReference type="GO" id="GO:0016020">
    <property type="term" value="C:membrane"/>
    <property type="evidence" value="ECO:0007669"/>
    <property type="project" value="UniProtKB-SubCell"/>
</dbReference>
<feature type="transmembrane region" description="Helical" evidence="6">
    <location>
        <begin position="12"/>
        <end position="31"/>
    </location>
</feature>
<organism evidence="7 8">
    <name type="scientific">Paraphotobacterium marinum</name>
    <dbReference type="NCBI Taxonomy" id="1755811"/>
    <lineage>
        <taxon>Bacteria</taxon>
        <taxon>Pseudomonadati</taxon>
        <taxon>Pseudomonadota</taxon>
        <taxon>Gammaproteobacteria</taxon>
        <taxon>Vibrionales</taxon>
        <taxon>Vibrionaceae</taxon>
        <taxon>Paraphotobacterium</taxon>
    </lineage>
</organism>
<dbReference type="Pfam" id="PF01594">
    <property type="entry name" value="AI-2E_transport"/>
    <property type="match status" value="1"/>
</dbReference>